<dbReference type="GO" id="GO:0046872">
    <property type="term" value="F:metal ion binding"/>
    <property type="evidence" value="ECO:0007669"/>
    <property type="project" value="UniProtKB-KW"/>
</dbReference>
<feature type="region of interest" description="Disordered" evidence="4">
    <location>
        <begin position="669"/>
        <end position="699"/>
    </location>
</feature>
<feature type="coiled-coil region" evidence="3">
    <location>
        <begin position="409"/>
        <end position="443"/>
    </location>
</feature>
<dbReference type="InterPro" id="IPR039537">
    <property type="entry name" value="Retrotran_Ty1/copia-like"/>
</dbReference>
<evidence type="ECO:0000256" key="4">
    <source>
        <dbReference type="SAM" id="MobiDB-lite"/>
    </source>
</evidence>
<dbReference type="InterPro" id="IPR013103">
    <property type="entry name" value="RVT_2"/>
</dbReference>
<evidence type="ECO:0000313" key="6">
    <source>
        <dbReference type="EMBL" id="GEU81812.1"/>
    </source>
</evidence>
<keyword evidence="1" id="KW-0479">Metal-binding</keyword>
<name>A0A6L2N9L1_TANCI</name>
<organism evidence="6">
    <name type="scientific">Tanacetum cinerariifolium</name>
    <name type="common">Dalmatian daisy</name>
    <name type="synonym">Chrysanthemum cinerariifolium</name>
    <dbReference type="NCBI Taxonomy" id="118510"/>
    <lineage>
        <taxon>Eukaryota</taxon>
        <taxon>Viridiplantae</taxon>
        <taxon>Streptophyta</taxon>
        <taxon>Embryophyta</taxon>
        <taxon>Tracheophyta</taxon>
        <taxon>Spermatophyta</taxon>
        <taxon>Magnoliopsida</taxon>
        <taxon>eudicotyledons</taxon>
        <taxon>Gunneridae</taxon>
        <taxon>Pentapetalae</taxon>
        <taxon>asterids</taxon>
        <taxon>campanulids</taxon>
        <taxon>Asterales</taxon>
        <taxon>Asteraceae</taxon>
        <taxon>Asteroideae</taxon>
        <taxon>Anthemideae</taxon>
        <taxon>Anthemidinae</taxon>
        <taxon>Tanacetum</taxon>
    </lineage>
</organism>
<gene>
    <name evidence="6" type="ORF">Tci_053790</name>
</gene>
<accession>A0A6L2N9L1</accession>
<reference evidence="6" key="1">
    <citation type="journal article" date="2019" name="Sci. Rep.">
        <title>Draft genome of Tanacetum cinerariifolium, the natural source of mosquito coil.</title>
        <authorList>
            <person name="Yamashiro T."/>
            <person name="Shiraishi A."/>
            <person name="Satake H."/>
            <person name="Nakayama K."/>
        </authorList>
    </citation>
    <scope>NUCLEOTIDE SEQUENCE</scope>
</reference>
<evidence type="ECO:0000256" key="2">
    <source>
        <dbReference type="ARBA" id="ARBA00022801"/>
    </source>
</evidence>
<dbReference type="GO" id="GO:0016787">
    <property type="term" value="F:hydrolase activity"/>
    <property type="evidence" value="ECO:0007669"/>
    <property type="project" value="UniProtKB-KW"/>
</dbReference>
<feature type="compositionally biased region" description="Basic residues" evidence="4">
    <location>
        <begin position="669"/>
        <end position="681"/>
    </location>
</feature>
<evidence type="ECO:0000256" key="1">
    <source>
        <dbReference type="ARBA" id="ARBA00022723"/>
    </source>
</evidence>
<dbReference type="Pfam" id="PF07727">
    <property type="entry name" value="RVT_2"/>
    <property type="match status" value="1"/>
</dbReference>
<dbReference type="AlphaFoldDB" id="A0A6L2N9L1"/>
<evidence type="ECO:0000259" key="5">
    <source>
        <dbReference type="Pfam" id="PF07727"/>
    </source>
</evidence>
<proteinExistence type="predicted"/>
<protein>
    <submittedName>
        <fullName evidence="6">Retrotransposon protein, putative, Ty1-copia subclass</fullName>
    </submittedName>
</protein>
<feature type="region of interest" description="Disordered" evidence="4">
    <location>
        <begin position="229"/>
        <end position="266"/>
    </location>
</feature>
<feature type="domain" description="Reverse transcriptase Ty1/copia-type" evidence="5">
    <location>
        <begin position="935"/>
        <end position="989"/>
    </location>
</feature>
<dbReference type="PANTHER" id="PTHR42648">
    <property type="entry name" value="TRANSPOSASE, PUTATIVE-RELATED"/>
    <property type="match status" value="1"/>
</dbReference>
<dbReference type="PANTHER" id="PTHR42648:SF27">
    <property type="entry name" value="RNA-DIRECTED DNA POLYMERASE"/>
    <property type="match status" value="1"/>
</dbReference>
<keyword evidence="2" id="KW-0378">Hydrolase</keyword>
<comment type="caution">
    <text evidence="6">The sequence shown here is derived from an EMBL/GenBank/DDBJ whole genome shotgun (WGS) entry which is preliminary data.</text>
</comment>
<sequence length="990" mass="111445">MVMDSVQLETAVNTISHEYLLEFTSEYGIPEMLHPELPGPGDRIVDFPEGKVGWMSFSKKSGKNTPQCYTKPLDSLKNWNNRFFWIDERVFPTVVDWRTNASKDEMPVNGTYSVEAVRALDTHRTPIQKQPEMLVCLVEISRRYYLRDEVYPTFHYDDDRGGLIRAPNPTKVETGSRPRVLHEVSLLTLTASRVIEMDEPAEATDSSGVPSAIEKSPLDFAHEDWASDQGTAAPEMPSPEDVPATAAPGSLQRDHTDLRPSGSSHGEKSLASMQLCLVFNVFVSKGAPANVSDPNPLSFADAPSHHPVDVSQSSFCVVAAKDLESENASSPTEVGSPGSVYRPEWGVTNELRHMRNEDFLGQYNVNLARQVALGSQQHLRFEQEAKLLRKSVAQVARRDKRIEARELEIKNLEALLETEADIKRVAEDKSAGLIKELEDMRARFSDLQVSHGQLSQQVGRWVVGHGLRLAMMKCAESLEMRQAFADVVSARVAKGMSEGLKHGLEHGQAQLTVESIEAYDPEAEDKFVAALQSLKDLKYHLLDQLEGLKDAPMDVIMAALYLESDTGGCSTIYTRPPSQLLSAHHPRVPEVLRVEKKMFVIEQPIPPAPTTDSEANVLAEWNAIYDAYNDTIGKLHAMLIEYEKCLPKKAETPQVMMIKSGKIQKANKKSLKAKGKGRANGKGKDKQGYIPKTKNPKPYAKEHLAKDDTCHNCKEVGIFTTELFAFPNKSWVYDTGYGNGVREQVEAIRSFDLVLPNGLVIYLDNCYYAPSITRGVVSVHRLVKNGFVQCFADFGISVSKNNVHYFIAIPNDYSRYGYVYLLKHKYEVFEMFKVFKNEVENKLEKTIKALRSDLGGYPKETIGYYFYFLPENKIVVARYAELFKKNLITQEVSGRAIDFEEIQDEDTPPSEITSKIPMEVNGFELPQEEVISIRRAIRILISIVAFYDYEIGQMDFKTSFLNGYLDEDIYMVYPKGFVDPDHPRKVCKLQ</sequence>
<dbReference type="EMBL" id="BKCJ010008359">
    <property type="protein sequence ID" value="GEU81812.1"/>
    <property type="molecule type" value="Genomic_DNA"/>
</dbReference>
<keyword evidence="3" id="KW-0175">Coiled coil</keyword>
<evidence type="ECO:0000256" key="3">
    <source>
        <dbReference type="SAM" id="Coils"/>
    </source>
</evidence>